<protein>
    <submittedName>
        <fullName evidence="2">Uncharacterized protein</fullName>
    </submittedName>
</protein>
<keyword evidence="3" id="KW-1185">Reference proteome</keyword>
<accession>A0ABN3UBT6</accession>
<organism evidence="2 3">
    <name type="scientific">Actinocorallia aurantiaca</name>
    <dbReference type="NCBI Taxonomy" id="46204"/>
    <lineage>
        <taxon>Bacteria</taxon>
        <taxon>Bacillati</taxon>
        <taxon>Actinomycetota</taxon>
        <taxon>Actinomycetes</taxon>
        <taxon>Streptosporangiales</taxon>
        <taxon>Thermomonosporaceae</taxon>
        <taxon>Actinocorallia</taxon>
    </lineage>
</organism>
<dbReference type="EMBL" id="BAAATZ010000015">
    <property type="protein sequence ID" value="GAA2729601.1"/>
    <property type="molecule type" value="Genomic_DNA"/>
</dbReference>
<dbReference type="Proteomes" id="UP001501842">
    <property type="component" value="Unassembled WGS sequence"/>
</dbReference>
<feature type="region of interest" description="Disordered" evidence="1">
    <location>
        <begin position="1"/>
        <end position="22"/>
    </location>
</feature>
<reference evidence="2 3" key="1">
    <citation type="journal article" date="2019" name="Int. J. Syst. Evol. Microbiol.">
        <title>The Global Catalogue of Microorganisms (GCM) 10K type strain sequencing project: providing services to taxonomists for standard genome sequencing and annotation.</title>
        <authorList>
            <consortium name="The Broad Institute Genomics Platform"/>
            <consortium name="The Broad Institute Genome Sequencing Center for Infectious Disease"/>
            <person name="Wu L."/>
            <person name="Ma J."/>
        </authorList>
    </citation>
    <scope>NUCLEOTIDE SEQUENCE [LARGE SCALE GENOMIC DNA]</scope>
    <source>
        <strain evidence="2 3">JCM 8201</strain>
    </source>
</reference>
<evidence type="ECO:0000313" key="3">
    <source>
        <dbReference type="Proteomes" id="UP001501842"/>
    </source>
</evidence>
<evidence type="ECO:0000256" key="1">
    <source>
        <dbReference type="SAM" id="MobiDB-lite"/>
    </source>
</evidence>
<dbReference type="RefSeq" id="WP_344452105.1">
    <property type="nucleotide sequence ID" value="NZ_BAAATZ010000015.1"/>
</dbReference>
<proteinExistence type="predicted"/>
<gene>
    <name evidence="2" type="ORF">GCM10010439_40500</name>
</gene>
<feature type="compositionally biased region" description="Basic and acidic residues" evidence="1">
    <location>
        <begin position="1"/>
        <end position="10"/>
    </location>
</feature>
<evidence type="ECO:0000313" key="2">
    <source>
        <dbReference type="EMBL" id="GAA2729601.1"/>
    </source>
</evidence>
<sequence>MKRSGLRGDWRTAPPDGKGGVWASTGTRQLHYAAGRWTIRTAPHRVIALRRLPGTKTVWGVQRSTTLTVIRFPR</sequence>
<name>A0ABN3UBT6_9ACTN</name>
<comment type="caution">
    <text evidence="2">The sequence shown here is derived from an EMBL/GenBank/DDBJ whole genome shotgun (WGS) entry which is preliminary data.</text>
</comment>